<evidence type="ECO:0000256" key="2">
    <source>
        <dbReference type="ARBA" id="ARBA00022692"/>
    </source>
</evidence>
<name>A0A3S4BET7_9BRAD</name>
<keyword evidence="8" id="KW-1185">Reference proteome</keyword>
<gene>
    <name evidence="7" type="ORF">RHODGE_RHODGE_02010</name>
</gene>
<feature type="compositionally biased region" description="Gly residues" evidence="5">
    <location>
        <begin position="7"/>
        <end position="16"/>
    </location>
</feature>
<keyword evidence="4" id="KW-0472">Membrane</keyword>
<evidence type="ECO:0000256" key="3">
    <source>
        <dbReference type="ARBA" id="ARBA00022989"/>
    </source>
</evidence>
<evidence type="ECO:0000256" key="5">
    <source>
        <dbReference type="SAM" id="MobiDB-lite"/>
    </source>
</evidence>
<accession>A0A3S4BET7</accession>
<keyword evidence="3" id="KW-1133">Transmembrane helix</keyword>
<evidence type="ECO:0000313" key="8">
    <source>
        <dbReference type="Proteomes" id="UP000289200"/>
    </source>
</evidence>
<dbReference type="Pfam" id="PF06803">
    <property type="entry name" value="DUF1232"/>
    <property type="match status" value="1"/>
</dbReference>
<dbReference type="InterPro" id="IPR016983">
    <property type="entry name" value="UCP031804"/>
</dbReference>
<evidence type="ECO:0000259" key="6">
    <source>
        <dbReference type="Pfam" id="PF06803"/>
    </source>
</evidence>
<organism evidence="7 8">
    <name type="scientific">Rhodoplanes serenus</name>
    <dbReference type="NCBI Taxonomy" id="200615"/>
    <lineage>
        <taxon>Bacteria</taxon>
        <taxon>Pseudomonadati</taxon>
        <taxon>Pseudomonadota</taxon>
        <taxon>Alphaproteobacteria</taxon>
        <taxon>Hyphomicrobiales</taxon>
        <taxon>Nitrobacteraceae</taxon>
        <taxon>Rhodoplanes</taxon>
    </lineage>
</organism>
<reference evidence="8" key="1">
    <citation type="submission" date="2018-10" db="EMBL/GenBank/DDBJ databases">
        <authorList>
            <person name="Peiro R."/>
            <person name="Begona"/>
            <person name="Cbmso G."/>
            <person name="Lopez M."/>
            <person name="Gonzalez S."/>
            <person name="Sacristan E."/>
            <person name="Castillo E."/>
        </authorList>
    </citation>
    <scope>NUCLEOTIDE SEQUENCE [LARGE SCALE GENOMIC DNA]</scope>
</reference>
<dbReference type="InterPro" id="IPR010652">
    <property type="entry name" value="DUF1232"/>
</dbReference>
<feature type="region of interest" description="Disordered" evidence="5">
    <location>
        <begin position="1"/>
        <end position="28"/>
    </location>
</feature>
<evidence type="ECO:0000256" key="4">
    <source>
        <dbReference type="ARBA" id="ARBA00023136"/>
    </source>
</evidence>
<dbReference type="Proteomes" id="UP000289200">
    <property type="component" value="Unassembled WGS sequence"/>
</dbReference>
<dbReference type="AlphaFoldDB" id="A0A3S4BET7"/>
<protein>
    <recommendedName>
        <fullName evidence="6">DUF1232 domain-containing protein</fullName>
    </recommendedName>
</protein>
<evidence type="ECO:0000256" key="1">
    <source>
        <dbReference type="ARBA" id="ARBA00004127"/>
    </source>
</evidence>
<comment type="caution">
    <text evidence="7">The sequence shown here is derived from an EMBL/GenBank/DDBJ whole genome shotgun (WGS) entry which is preliminary data.</text>
</comment>
<proteinExistence type="predicted"/>
<dbReference type="PIRSF" id="PIRSF031804">
    <property type="entry name" value="UCP031804"/>
    <property type="match status" value="1"/>
</dbReference>
<evidence type="ECO:0000313" key="7">
    <source>
        <dbReference type="EMBL" id="VCU08150.1"/>
    </source>
</evidence>
<dbReference type="EMBL" id="UWOC01000137">
    <property type="protein sequence ID" value="VCU08150.1"/>
    <property type="molecule type" value="Genomic_DNA"/>
</dbReference>
<sequence length="131" mass="14230">MIDVMGMGRGAAGGHAGPADAEARAQRDEDTVRRGFWPKIRRVAARLPFAEDLIAAYYCALDRGTPHHVRVALLGALAYFVLPADLMPDLLPALGFTDDAAVLAGVVRLFFTHLTPEHRTAARHALDEMAR</sequence>
<keyword evidence="2" id="KW-0812">Transmembrane</keyword>
<feature type="domain" description="DUF1232" evidence="6">
    <location>
        <begin position="70"/>
        <end position="104"/>
    </location>
</feature>
<comment type="subcellular location">
    <subcellularLocation>
        <location evidence="1">Endomembrane system</location>
        <topology evidence="1">Multi-pass membrane protein</topology>
    </subcellularLocation>
</comment>
<dbReference type="RefSeq" id="WP_371851701.1">
    <property type="nucleotide sequence ID" value="NZ_UWOC01000137.1"/>
</dbReference>
<dbReference type="GO" id="GO:0012505">
    <property type="term" value="C:endomembrane system"/>
    <property type="evidence" value="ECO:0007669"/>
    <property type="project" value="UniProtKB-SubCell"/>
</dbReference>